<keyword evidence="3" id="KW-1185">Reference proteome</keyword>
<feature type="compositionally biased region" description="Polar residues" evidence="1">
    <location>
        <begin position="69"/>
        <end position="78"/>
    </location>
</feature>
<organism evidence="2 3">
    <name type="scientific">Tilletia laevis</name>
    <dbReference type="NCBI Taxonomy" id="157183"/>
    <lineage>
        <taxon>Eukaryota</taxon>
        <taxon>Fungi</taxon>
        <taxon>Dikarya</taxon>
        <taxon>Basidiomycota</taxon>
        <taxon>Ustilaginomycotina</taxon>
        <taxon>Exobasidiomycetes</taxon>
        <taxon>Tilletiales</taxon>
        <taxon>Tilletiaceae</taxon>
        <taxon>Tilletia</taxon>
    </lineage>
</organism>
<protein>
    <submittedName>
        <fullName evidence="2">Uncharacterized protein</fullName>
    </submittedName>
</protein>
<feature type="non-terminal residue" evidence="2">
    <location>
        <position position="1"/>
    </location>
</feature>
<comment type="caution">
    <text evidence="2">The sequence shown here is derived from an EMBL/GenBank/DDBJ whole genome shotgun (WGS) entry which is preliminary data.</text>
</comment>
<dbReference type="Proteomes" id="UP000836404">
    <property type="component" value="Unassembled WGS sequence"/>
</dbReference>
<evidence type="ECO:0000256" key="1">
    <source>
        <dbReference type="SAM" id="MobiDB-lite"/>
    </source>
</evidence>
<gene>
    <name evidence="2" type="ORF">JKILLFL_G9954</name>
</gene>
<reference evidence="2 3" key="1">
    <citation type="submission" date="2020-10" db="EMBL/GenBank/DDBJ databases">
        <authorList>
            <person name="Sedaghatjoo S."/>
        </authorList>
    </citation>
    <scope>NUCLEOTIDE SEQUENCE [LARGE SCALE GENOMIC DNA]</scope>
    <source>
        <strain evidence="2 3">LLFL</strain>
    </source>
</reference>
<accession>A0A9N8LKJ9</accession>
<proteinExistence type="predicted"/>
<name>A0A9N8LKJ9_9BASI</name>
<evidence type="ECO:0000313" key="2">
    <source>
        <dbReference type="EMBL" id="CAD6917952.1"/>
    </source>
</evidence>
<evidence type="ECO:0000313" key="3">
    <source>
        <dbReference type="Proteomes" id="UP000836404"/>
    </source>
</evidence>
<dbReference type="AlphaFoldDB" id="A0A9N8LKJ9"/>
<dbReference type="EMBL" id="CAJHJF010001512">
    <property type="protein sequence ID" value="CAD6917952.1"/>
    <property type="molecule type" value="Genomic_DNA"/>
</dbReference>
<feature type="region of interest" description="Disordered" evidence="1">
    <location>
        <begin position="35"/>
        <end position="78"/>
    </location>
</feature>
<sequence>LQDTFQQLLTSLTPITAALPSLTASQEYLRAQMEAPGGTSLTSAEAAAPYDLEGRPSSIAGRERERANSRGSVAPSSALSFGKRIEEFRQRMGRTDSEYVPAPSMYY</sequence>